<feature type="compositionally biased region" description="Basic and acidic residues" evidence="2">
    <location>
        <begin position="1"/>
        <end position="11"/>
    </location>
</feature>
<proteinExistence type="inferred from homology"/>
<dbReference type="PATRIC" id="fig|1230454.4.peg.2618"/>
<dbReference type="InterPro" id="IPR036504">
    <property type="entry name" value="CGI121/TPRKB_sf"/>
</dbReference>
<dbReference type="SUPFAM" id="SSF143870">
    <property type="entry name" value="PF0523-like"/>
    <property type="match status" value="1"/>
</dbReference>
<protein>
    <submittedName>
        <fullName evidence="3">KEOPS complex Cgi121-like subunit</fullName>
    </submittedName>
</protein>
<dbReference type="EMBL" id="AOJI01000029">
    <property type="protein sequence ID" value="EMA66100.1"/>
    <property type="molecule type" value="Genomic_DNA"/>
</dbReference>
<evidence type="ECO:0000313" key="3">
    <source>
        <dbReference type="EMBL" id="EMA66100.1"/>
    </source>
</evidence>
<comment type="similarity">
    <text evidence="1">Belongs to the CGI121/TPRKB family.</text>
</comment>
<organism evidence="3 4">
    <name type="scientific">Halorubrum aidingense JCM 13560</name>
    <dbReference type="NCBI Taxonomy" id="1230454"/>
    <lineage>
        <taxon>Archaea</taxon>
        <taxon>Methanobacteriati</taxon>
        <taxon>Methanobacteriota</taxon>
        <taxon>Stenosarchaea group</taxon>
        <taxon>Halobacteria</taxon>
        <taxon>Halobacteriales</taxon>
        <taxon>Haloferacaceae</taxon>
        <taxon>Halorubrum</taxon>
    </lineage>
</organism>
<dbReference type="Gene3D" id="3.30.2380.10">
    <property type="entry name" value="CGI121/TPRKB"/>
    <property type="match status" value="1"/>
</dbReference>
<evidence type="ECO:0000313" key="4">
    <source>
        <dbReference type="Proteomes" id="UP000011575"/>
    </source>
</evidence>
<dbReference type="InterPro" id="IPR013926">
    <property type="entry name" value="CGI121/TPRKB"/>
</dbReference>
<dbReference type="Pfam" id="PF08617">
    <property type="entry name" value="CGI-121"/>
    <property type="match status" value="1"/>
</dbReference>
<comment type="caution">
    <text evidence="3">The sequence shown here is derived from an EMBL/GenBank/DDBJ whole genome shotgun (WGS) entry which is preliminary data.</text>
</comment>
<dbReference type="NCBIfam" id="NF011465">
    <property type="entry name" value="PRK14886.1-1"/>
    <property type="match status" value="1"/>
</dbReference>
<dbReference type="RefSeq" id="WP_008001919.1">
    <property type="nucleotide sequence ID" value="NZ_AOJI01000029.1"/>
</dbReference>
<name>M0PBB2_9EURY</name>
<evidence type="ECO:0000256" key="2">
    <source>
        <dbReference type="SAM" id="MobiDB-lite"/>
    </source>
</evidence>
<accession>M0PBB2</accession>
<reference evidence="3 4" key="1">
    <citation type="journal article" date="2014" name="PLoS Genet.">
        <title>Phylogenetically driven sequencing of extremely halophilic archaea reveals strategies for static and dynamic osmo-response.</title>
        <authorList>
            <person name="Becker E.A."/>
            <person name="Seitzer P.M."/>
            <person name="Tritt A."/>
            <person name="Larsen D."/>
            <person name="Krusor M."/>
            <person name="Yao A.I."/>
            <person name="Wu D."/>
            <person name="Madern D."/>
            <person name="Eisen J.A."/>
            <person name="Darling A.E."/>
            <person name="Facciotti M.T."/>
        </authorList>
    </citation>
    <scope>NUCLEOTIDE SEQUENCE [LARGE SCALE GENOMIC DNA]</scope>
    <source>
        <strain evidence="3 4">JCM 13560</strain>
    </source>
</reference>
<sequence>MSDRPPARDDAASEAGATSPDRQPLLDRQAPSAQRTPPHRLVRGTAAVEDLDAFLEALDGIADETGAVVQAFDASLVVSGAHLREAVRLAARAIARDEAVARDPGVEILLYAAGRRQIDRALQLGVSEGERRIVVLVADFGDVPGADRPDADVDAAVEAVRETVFSAGASDELVAVEADADAETFDCDPDRVRDAFDITDREVAATAGGLADIVLERVALLDVEK</sequence>
<dbReference type="Proteomes" id="UP000011575">
    <property type="component" value="Unassembled WGS sequence"/>
</dbReference>
<gene>
    <name evidence="3" type="ORF">C461_13048</name>
</gene>
<keyword evidence="4" id="KW-1185">Reference proteome</keyword>
<dbReference type="OrthoDB" id="69587at2157"/>
<feature type="region of interest" description="Disordered" evidence="2">
    <location>
        <begin position="1"/>
        <end position="39"/>
    </location>
</feature>
<evidence type="ECO:0000256" key="1">
    <source>
        <dbReference type="ARBA" id="ARBA00005546"/>
    </source>
</evidence>
<dbReference type="STRING" id="1230454.C461_13048"/>
<dbReference type="AlphaFoldDB" id="M0PBB2"/>